<evidence type="ECO:0000313" key="6">
    <source>
        <dbReference type="Proteomes" id="UP000594430"/>
    </source>
</evidence>
<dbReference type="SMART" id="SM00530">
    <property type="entry name" value="HTH_XRE"/>
    <property type="match status" value="1"/>
</dbReference>
<feature type="domain" description="HTH cro/C1-type" evidence="4">
    <location>
        <begin position="7"/>
        <end position="60"/>
    </location>
</feature>
<keyword evidence="3" id="KW-0804">Transcription</keyword>
<dbReference type="SUPFAM" id="SSF47413">
    <property type="entry name" value="lambda repressor-like DNA-binding domains"/>
    <property type="match status" value="1"/>
</dbReference>
<dbReference type="AlphaFoldDB" id="A0A7S9L6R0"/>
<dbReference type="Proteomes" id="UP000594430">
    <property type="component" value="Chromosome"/>
</dbReference>
<gene>
    <name evidence="5" type="ORF">IZU98_19715</name>
</gene>
<dbReference type="Gene3D" id="1.10.260.40">
    <property type="entry name" value="lambda repressor-like DNA-binding domains"/>
    <property type="match status" value="1"/>
</dbReference>
<dbReference type="SUPFAM" id="SSF51306">
    <property type="entry name" value="LexA/Signal peptidase"/>
    <property type="match status" value="1"/>
</dbReference>
<dbReference type="RefSeq" id="WP_028687657.1">
    <property type="nucleotide sequence ID" value="NZ_CP064943.1"/>
</dbReference>
<protein>
    <submittedName>
        <fullName evidence="5">Helix-turn-helix transcriptional regulator</fullName>
    </submittedName>
</protein>
<dbReference type="GO" id="GO:0003677">
    <property type="term" value="F:DNA binding"/>
    <property type="evidence" value="ECO:0007669"/>
    <property type="project" value="UniProtKB-KW"/>
</dbReference>
<dbReference type="InterPro" id="IPR015927">
    <property type="entry name" value="Peptidase_S24_S26A/B/C"/>
</dbReference>
<evidence type="ECO:0000256" key="1">
    <source>
        <dbReference type="ARBA" id="ARBA00023015"/>
    </source>
</evidence>
<dbReference type="InterPro" id="IPR001387">
    <property type="entry name" value="Cro/C1-type_HTH"/>
</dbReference>
<dbReference type="PANTHER" id="PTHR40661">
    <property type="match status" value="1"/>
</dbReference>
<evidence type="ECO:0000313" key="5">
    <source>
        <dbReference type="EMBL" id="QPH48580.1"/>
    </source>
</evidence>
<keyword evidence="1" id="KW-0805">Transcription regulation</keyword>
<dbReference type="InterPro" id="IPR010982">
    <property type="entry name" value="Lambda_DNA-bd_dom_sf"/>
</dbReference>
<evidence type="ECO:0000256" key="3">
    <source>
        <dbReference type="ARBA" id="ARBA00023163"/>
    </source>
</evidence>
<dbReference type="PANTHER" id="PTHR40661:SF2">
    <property type="entry name" value="HTH-TYPE TRANSCRIPTIONAL REGULATOR PRTR"/>
    <property type="match status" value="1"/>
</dbReference>
<dbReference type="CDD" id="cd00093">
    <property type="entry name" value="HTH_XRE"/>
    <property type="match status" value="1"/>
</dbReference>
<evidence type="ECO:0000256" key="2">
    <source>
        <dbReference type="ARBA" id="ARBA00023125"/>
    </source>
</evidence>
<proteinExistence type="predicted"/>
<keyword evidence="2" id="KW-0238">DNA-binding</keyword>
<sequence length="233" mass="26071">MNTSGERLRALLQECGLTPADFAAQRGVTPQHVNNWFNRGVPLARLDELADLFCVHRRWLRTGEGAKHPNAILRTCPPRPVPIDAPIPRAVHRGRVVHVPFHEVRNGLLCKVSGRALRLPANALRMLGVKHDTSICMAMPGGNMAPLIPVEATLAIDMSMTQIVEGETYALLINGALRVHNLTMGEHGTLYLHSHDRHNYAVERLTPSQRQAQGLDILGWVYHWSHFRRQRPG</sequence>
<dbReference type="EMBL" id="CP064946">
    <property type="protein sequence ID" value="QPH48580.1"/>
    <property type="molecule type" value="Genomic_DNA"/>
</dbReference>
<accession>A0A7S9L6R0</accession>
<reference evidence="5 6" key="1">
    <citation type="submission" date="2020-11" db="EMBL/GenBank/DDBJ databases">
        <title>Pseudomonas fulva producing VIM-24.</title>
        <authorList>
            <person name="Liu S."/>
        </authorList>
    </citation>
    <scope>NUCLEOTIDE SEQUENCE [LARGE SCALE GENOMIC DNA]</scope>
    <source>
        <strain evidence="5 6">ZDHY414</strain>
    </source>
</reference>
<name>A0A7S9L6R0_9PSED</name>
<dbReference type="InterPro" id="IPR036286">
    <property type="entry name" value="LexA/Signal_pep-like_sf"/>
</dbReference>
<dbReference type="Pfam" id="PF00717">
    <property type="entry name" value="Peptidase_S24"/>
    <property type="match status" value="1"/>
</dbReference>
<organism evidence="5 6">
    <name type="scientific">Pseudomonas fulva</name>
    <dbReference type="NCBI Taxonomy" id="47880"/>
    <lineage>
        <taxon>Bacteria</taxon>
        <taxon>Pseudomonadati</taxon>
        <taxon>Pseudomonadota</taxon>
        <taxon>Gammaproteobacteria</taxon>
        <taxon>Pseudomonadales</taxon>
        <taxon>Pseudomonadaceae</taxon>
        <taxon>Pseudomonas</taxon>
    </lineage>
</organism>
<evidence type="ECO:0000259" key="4">
    <source>
        <dbReference type="SMART" id="SM00530"/>
    </source>
</evidence>